<keyword evidence="2" id="KW-1185">Reference proteome</keyword>
<evidence type="ECO:0000313" key="1">
    <source>
        <dbReference type="EMBL" id="KFF10113.1"/>
    </source>
</evidence>
<dbReference type="EMBL" id="JPRH01000013">
    <property type="protein sequence ID" value="KFF10113.1"/>
    <property type="molecule type" value="Genomic_DNA"/>
</dbReference>
<dbReference type="OrthoDB" id="1256745at2"/>
<protein>
    <submittedName>
        <fullName evidence="1">Uncharacterized protein</fullName>
    </submittedName>
</protein>
<dbReference type="RefSeq" id="WP_034715259.1">
    <property type="nucleotide sequence ID" value="NZ_JPRH01000013.1"/>
</dbReference>
<accession>A0A086A099</accession>
<organism evidence="1 2">
    <name type="scientific">Chryseobacterium soli</name>
    <dbReference type="NCBI Taxonomy" id="445961"/>
    <lineage>
        <taxon>Bacteria</taxon>
        <taxon>Pseudomonadati</taxon>
        <taxon>Bacteroidota</taxon>
        <taxon>Flavobacteriia</taxon>
        <taxon>Flavobacteriales</taxon>
        <taxon>Weeksellaceae</taxon>
        <taxon>Chryseobacterium group</taxon>
        <taxon>Chryseobacterium</taxon>
    </lineage>
</organism>
<comment type="caution">
    <text evidence="1">The sequence shown here is derived from an EMBL/GenBank/DDBJ whole genome shotgun (WGS) entry which is preliminary data.</text>
</comment>
<dbReference type="AlphaFoldDB" id="A0A086A099"/>
<evidence type="ECO:0000313" key="2">
    <source>
        <dbReference type="Proteomes" id="UP000028705"/>
    </source>
</evidence>
<gene>
    <name evidence="1" type="ORF">IW15_21485</name>
</gene>
<dbReference type="Proteomes" id="UP000028705">
    <property type="component" value="Unassembled WGS sequence"/>
</dbReference>
<sequence length="159" mass="18450">MKLLNRKFFELFFSFIIILFLYNSCKSAASEFYYNDRVEKTEYEKMAEESYFTNIPKEQQKTDKDVLVIFSGSAFKGKTVIINKKDSLSFNLPPDPTGCYGILFKKIPKSTKKIRVSVEGKKDIFIPIIDKSDYIDIGDAKQNKWGVGYSKNFPSYFCM</sequence>
<name>A0A086A099_9FLAO</name>
<proteinExistence type="predicted"/>
<reference evidence="1 2" key="1">
    <citation type="submission" date="2014-07" db="EMBL/GenBank/DDBJ databases">
        <title>Genome of Chryseobacterium soli DSM 19298.</title>
        <authorList>
            <person name="Stropko S.J."/>
            <person name="Pipes S.E."/>
            <person name="Newman J."/>
        </authorList>
    </citation>
    <scope>NUCLEOTIDE SEQUENCE [LARGE SCALE GENOMIC DNA]</scope>
    <source>
        <strain evidence="1 2">DSM 19298</strain>
    </source>
</reference>